<comment type="caution">
    <text evidence="1">The sequence shown here is derived from an EMBL/GenBank/DDBJ whole genome shotgun (WGS) entry which is preliminary data.</text>
</comment>
<dbReference type="AlphaFoldDB" id="A0AAD7MYQ7"/>
<evidence type="ECO:0000313" key="2">
    <source>
        <dbReference type="Proteomes" id="UP001215280"/>
    </source>
</evidence>
<sequence length="238" mass="25865">MEASSTAVPDTSNVGGIPVLFRQLSSLIKSQSKLNERHTNSAPVSAALASTSSRALGSLEGLIGRTSGSVHGPYRILDKVYDRYMINLHRKKQGPHKEDAGVLNDFDKHGIAPLYHSPAYLDLGIRRCRVSDVTSSTDPVELVPEKRPVDRYKDTPDDLAPPPCPASVSATFTGESGRISEFGRVGVSDGTPPGIAVVMRRNSERPYGRRARLLVDQSRSRVDPGYLMEPHQIALPIV</sequence>
<dbReference type="Proteomes" id="UP001215280">
    <property type="component" value="Unassembled WGS sequence"/>
</dbReference>
<proteinExistence type="predicted"/>
<dbReference type="EMBL" id="JARJLG010000135">
    <property type="protein sequence ID" value="KAJ7738826.1"/>
    <property type="molecule type" value="Genomic_DNA"/>
</dbReference>
<gene>
    <name evidence="1" type="ORF">DFH07DRAFT_778886</name>
</gene>
<name>A0AAD7MYQ7_9AGAR</name>
<accession>A0AAD7MYQ7</accession>
<reference evidence="1" key="1">
    <citation type="submission" date="2023-03" db="EMBL/GenBank/DDBJ databases">
        <title>Massive genome expansion in bonnet fungi (Mycena s.s.) driven by repeated elements and novel gene families across ecological guilds.</title>
        <authorList>
            <consortium name="Lawrence Berkeley National Laboratory"/>
            <person name="Harder C.B."/>
            <person name="Miyauchi S."/>
            <person name="Viragh M."/>
            <person name="Kuo A."/>
            <person name="Thoen E."/>
            <person name="Andreopoulos B."/>
            <person name="Lu D."/>
            <person name="Skrede I."/>
            <person name="Drula E."/>
            <person name="Henrissat B."/>
            <person name="Morin E."/>
            <person name="Kohler A."/>
            <person name="Barry K."/>
            <person name="LaButti K."/>
            <person name="Morin E."/>
            <person name="Salamov A."/>
            <person name="Lipzen A."/>
            <person name="Mereny Z."/>
            <person name="Hegedus B."/>
            <person name="Baldrian P."/>
            <person name="Stursova M."/>
            <person name="Weitz H."/>
            <person name="Taylor A."/>
            <person name="Grigoriev I.V."/>
            <person name="Nagy L.G."/>
            <person name="Martin F."/>
            <person name="Kauserud H."/>
        </authorList>
    </citation>
    <scope>NUCLEOTIDE SEQUENCE</scope>
    <source>
        <strain evidence="1">CBHHK188m</strain>
    </source>
</reference>
<protein>
    <submittedName>
        <fullName evidence="1">Uncharacterized protein</fullName>
    </submittedName>
</protein>
<organism evidence="1 2">
    <name type="scientific">Mycena maculata</name>
    <dbReference type="NCBI Taxonomy" id="230809"/>
    <lineage>
        <taxon>Eukaryota</taxon>
        <taxon>Fungi</taxon>
        <taxon>Dikarya</taxon>
        <taxon>Basidiomycota</taxon>
        <taxon>Agaricomycotina</taxon>
        <taxon>Agaricomycetes</taxon>
        <taxon>Agaricomycetidae</taxon>
        <taxon>Agaricales</taxon>
        <taxon>Marasmiineae</taxon>
        <taxon>Mycenaceae</taxon>
        <taxon>Mycena</taxon>
    </lineage>
</organism>
<evidence type="ECO:0000313" key="1">
    <source>
        <dbReference type="EMBL" id="KAJ7738826.1"/>
    </source>
</evidence>
<keyword evidence="2" id="KW-1185">Reference proteome</keyword>